<dbReference type="Pfam" id="PF00486">
    <property type="entry name" value="Trans_reg_C"/>
    <property type="match status" value="1"/>
</dbReference>
<dbReference type="SMART" id="SM01043">
    <property type="entry name" value="BTAD"/>
    <property type="match status" value="1"/>
</dbReference>
<evidence type="ECO:0000313" key="9">
    <source>
        <dbReference type="Proteomes" id="UP001143480"/>
    </source>
</evidence>
<feature type="DNA-binding region" description="OmpR/PhoB-type" evidence="5">
    <location>
        <begin position="1"/>
        <end position="95"/>
    </location>
</feature>
<evidence type="ECO:0000313" key="8">
    <source>
        <dbReference type="EMBL" id="GLL03190.1"/>
    </source>
</evidence>
<evidence type="ECO:0000259" key="7">
    <source>
        <dbReference type="PROSITE" id="PS51755"/>
    </source>
</evidence>
<dbReference type="GO" id="GO:0003677">
    <property type="term" value="F:DNA binding"/>
    <property type="evidence" value="ECO:0007669"/>
    <property type="project" value="UniProtKB-UniRule"/>
</dbReference>
<keyword evidence="4" id="KW-0804">Transcription</keyword>
<dbReference type="InterPro" id="IPR019734">
    <property type="entry name" value="TPR_rpt"/>
</dbReference>
<dbReference type="Pfam" id="PF03704">
    <property type="entry name" value="BTAD"/>
    <property type="match status" value="1"/>
</dbReference>
<dbReference type="Proteomes" id="UP001143480">
    <property type="component" value="Unassembled WGS sequence"/>
</dbReference>
<dbReference type="SUPFAM" id="SSF52540">
    <property type="entry name" value="P-loop containing nucleoside triphosphate hydrolases"/>
    <property type="match status" value="1"/>
</dbReference>
<protein>
    <submittedName>
        <fullName evidence="8">SARP family transcriptional regulator</fullName>
    </submittedName>
</protein>
<dbReference type="SUPFAM" id="SSF46894">
    <property type="entry name" value="C-terminal effector domain of the bipartite response regulators"/>
    <property type="match status" value="1"/>
</dbReference>
<feature type="domain" description="OmpR/PhoB-type" evidence="7">
    <location>
        <begin position="1"/>
        <end position="95"/>
    </location>
</feature>
<dbReference type="SMART" id="SM00028">
    <property type="entry name" value="TPR"/>
    <property type="match status" value="4"/>
</dbReference>
<sequence length="956" mass="101750">MIGSVVRVRLLGPVDVTVGDEVRALPGRRRKAMLAVLGLHRGAVVGVDRLVGLVWDDEDSVVLANTVQQHVSGLRTVLGDRLAIEARPPGYLLHTETDLALVDEHVRAGRAADRPEVAAGHFRAALELWRGPALADLTALSWLRGQGERLDQLRRDIRLDLVDARLRLGEHDRLVPDLEALAAEHPFDERIHGQLMAALEAAGRPSDALAVYDRLQGALDRELGLRPRVELRSRRAALLAEQQAPARPPAGQTARTPVPAAKRAPAQLPVTVRGFAGRAAELESLDQLVNADVAPGGGGVTRGGVTREGPATAGGEARAGRVAVISGTAGVGKTALTLHWAHRAAPEFPDGQLYVNLRGFDPGGAAVGAGPALAVLLEALGVPAGAVPANEAERVELYRSITAGRRLLVVLDNARDAGQVRPLLPGPGPALALVTSRERLVLTSEQHSIGLDLMTADEAHDLLRRRLGESRLAAEPGAAEDLVARCAHLPLAMGVVAAQAMARPLVSLAELAGELRDAARRWEVLDGGDAVSDVRAVLSWSYRALPPPAARMFRLLGAHPGPALDTAAAASLAGVAPGPAAELLADLCRASLLTEPEPGRFTHHDLLRGYCRELAAHEGADGAERRILDHYLHTALAAAIAITPSWQPVTPPPPAPAVTPADVAKPADAQAWLIAELPALLAAIDTAAAAGLDGHAWMLAWALTDLVERQGRWDEWQAAHTAGLRAAERLRDGPAIAHLHRGLGRLRMWQEQYADSLWYFEQARERFVALGDRHGESRTEHNLCQLADRRGRTAEAAGHAERSLALCRSIGDVPGVAKELNALAWCLVELRDFERARDACEEAAAIYREFDDPAQEGPVLHTLGEVHRELGDLPAAVPHYERAIGMAGRAGDRYAEAVGLDSLGAARLALGDPQAARAAWERSLTLFEELGHQRAATVRAHLTGIADADGDLGRAG</sequence>
<dbReference type="Gene3D" id="1.10.10.10">
    <property type="entry name" value="Winged helix-like DNA-binding domain superfamily/Winged helix DNA-binding domain"/>
    <property type="match status" value="1"/>
</dbReference>
<dbReference type="InterPro" id="IPR001867">
    <property type="entry name" value="OmpR/PhoB-type_DNA-bd"/>
</dbReference>
<evidence type="ECO:0000256" key="1">
    <source>
        <dbReference type="ARBA" id="ARBA00005820"/>
    </source>
</evidence>
<dbReference type="PANTHER" id="PTHR35807">
    <property type="entry name" value="TRANSCRIPTIONAL REGULATOR REDD-RELATED"/>
    <property type="match status" value="1"/>
</dbReference>
<dbReference type="PROSITE" id="PS51755">
    <property type="entry name" value="OMPR_PHOB"/>
    <property type="match status" value="1"/>
</dbReference>
<dbReference type="CDD" id="cd15831">
    <property type="entry name" value="BTAD"/>
    <property type="match status" value="1"/>
</dbReference>
<dbReference type="SMART" id="SM00862">
    <property type="entry name" value="Trans_reg_C"/>
    <property type="match status" value="1"/>
</dbReference>
<proteinExistence type="inferred from homology"/>
<dbReference type="InterPro" id="IPR027417">
    <property type="entry name" value="P-loop_NTPase"/>
</dbReference>
<dbReference type="AlphaFoldDB" id="A0A9W6NMS6"/>
<comment type="similarity">
    <text evidence="1">Belongs to the AfsR/DnrI/RedD regulatory family.</text>
</comment>
<dbReference type="GO" id="GO:0000160">
    <property type="term" value="P:phosphorelay signal transduction system"/>
    <property type="evidence" value="ECO:0007669"/>
    <property type="project" value="InterPro"/>
</dbReference>
<keyword evidence="2" id="KW-0805">Transcription regulation</keyword>
<dbReference type="InterPro" id="IPR051677">
    <property type="entry name" value="AfsR-DnrI-RedD_regulator"/>
</dbReference>
<dbReference type="SUPFAM" id="SSF48452">
    <property type="entry name" value="TPR-like"/>
    <property type="match status" value="2"/>
</dbReference>
<evidence type="ECO:0000256" key="3">
    <source>
        <dbReference type="ARBA" id="ARBA00023125"/>
    </source>
</evidence>
<dbReference type="InterPro" id="IPR016032">
    <property type="entry name" value="Sig_transdc_resp-reg_C-effctor"/>
</dbReference>
<dbReference type="GO" id="GO:0006355">
    <property type="term" value="P:regulation of DNA-templated transcription"/>
    <property type="evidence" value="ECO:0007669"/>
    <property type="project" value="InterPro"/>
</dbReference>
<keyword evidence="3 5" id="KW-0238">DNA-binding</keyword>
<dbReference type="InterPro" id="IPR011990">
    <property type="entry name" value="TPR-like_helical_dom_sf"/>
</dbReference>
<evidence type="ECO:0000256" key="2">
    <source>
        <dbReference type="ARBA" id="ARBA00023015"/>
    </source>
</evidence>
<gene>
    <name evidence="8" type="ORF">GCM10017581_049330</name>
</gene>
<name>A0A9W6NMS6_9ACTN</name>
<dbReference type="Gene3D" id="3.40.50.300">
    <property type="entry name" value="P-loop containing nucleotide triphosphate hydrolases"/>
    <property type="match status" value="1"/>
</dbReference>
<dbReference type="Pfam" id="PF13424">
    <property type="entry name" value="TPR_12"/>
    <property type="match status" value="2"/>
</dbReference>
<feature type="region of interest" description="Disordered" evidence="6">
    <location>
        <begin position="240"/>
        <end position="262"/>
    </location>
</feature>
<organism evidence="8 9">
    <name type="scientific">Dactylosporangium matsuzakiense</name>
    <dbReference type="NCBI Taxonomy" id="53360"/>
    <lineage>
        <taxon>Bacteria</taxon>
        <taxon>Bacillati</taxon>
        <taxon>Actinomycetota</taxon>
        <taxon>Actinomycetes</taxon>
        <taxon>Micromonosporales</taxon>
        <taxon>Micromonosporaceae</taxon>
        <taxon>Dactylosporangium</taxon>
    </lineage>
</organism>
<comment type="caution">
    <text evidence="8">The sequence shown here is derived from an EMBL/GenBank/DDBJ whole genome shotgun (WGS) entry which is preliminary data.</text>
</comment>
<reference evidence="8" key="1">
    <citation type="journal article" date="2014" name="Int. J. Syst. Evol. Microbiol.">
        <title>Complete genome sequence of Corynebacterium casei LMG S-19264T (=DSM 44701T), isolated from a smear-ripened cheese.</title>
        <authorList>
            <consortium name="US DOE Joint Genome Institute (JGI-PGF)"/>
            <person name="Walter F."/>
            <person name="Albersmeier A."/>
            <person name="Kalinowski J."/>
            <person name="Ruckert C."/>
        </authorList>
    </citation>
    <scope>NUCLEOTIDE SEQUENCE</scope>
    <source>
        <strain evidence="8">VKM Ac-1321</strain>
    </source>
</reference>
<evidence type="ECO:0000256" key="4">
    <source>
        <dbReference type="ARBA" id="ARBA00023163"/>
    </source>
</evidence>
<accession>A0A9W6NMS6</accession>
<keyword evidence="9" id="KW-1185">Reference proteome</keyword>
<dbReference type="Gene3D" id="1.25.40.10">
    <property type="entry name" value="Tetratricopeptide repeat domain"/>
    <property type="match status" value="2"/>
</dbReference>
<dbReference type="PRINTS" id="PR00364">
    <property type="entry name" value="DISEASERSIST"/>
</dbReference>
<dbReference type="InterPro" id="IPR036388">
    <property type="entry name" value="WH-like_DNA-bd_sf"/>
</dbReference>
<reference evidence="8" key="2">
    <citation type="submission" date="2023-01" db="EMBL/GenBank/DDBJ databases">
        <authorList>
            <person name="Sun Q."/>
            <person name="Evtushenko L."/>
        </authorList>
    </citation>
    <scope>NUCLEOTIDE SEQUENCE</scope>
    <source>
        <strain evidence="8">VKM Ac-1321</strain>
    </source>
</reference>
<evidence type="ECO:0000256" key="5">
    <source>
        <dbReference type="PROSITE-ProRule" id="PRU01091"/>
    </source>
</evidence>
<evidence type="ECO:0000256" key="6">
    <source>
        <dbReference type="SAM" id="MobiDB-lite"/>
    </source>
</evidence>
<dbReference type="PANTHER" id="PTHR35807:SF1">
    <property type="entry name" value="TRANSCRIPTIONAL REGULATOR REDD"/>
    <property type="match status" value="1"/>
</dbReference>
<dbReference type="InterPro" id="IPR005158">
    <property type="entry name" value="BTAD"/>
</dbReference>
<dbReference type="EMBL" id="BSFP01000030">
    <property type="protein sequence ID" value="GLL03190.1"/>
    <property type="molecule type" value="Genomic_DNA"/>
</dbReference>